<keyword evidence="3" id="KW-0812">Transmembrane</keyword>
<feature type="transmembrane region" description="Helical" evidence="3">
    <location>
        <begin position="67"/>
        <end position="89"/>
    </location>
</feature>
<dbReference type="InterPro" id="IPR043502">
    <property type="entry name" value="DNA/RNA_pol_sf"/>
</dbReference>
<evidence type="ECO:0000256" key="1">
    <source>
        <dbReference type="ARBA" id="ARBA00004173"/>
    </source>
</evidence>
<reference evidence="4 5" key="1">
    <citation type="journal article" date="2023" name="Mol. Phylogenet. Evol.">
        <title>Genome-scale phylogeny and comparative genomics of the fungal order Sordariales.</title>
        <authorList>
            <person name="Hensen N."/>
            <person name="Bonometti L."/>
            <person name="Westerberg I."/>
            <person name="Brannstrom I.O."/>
            <person name="Guillou S."/>
            <person name="Cros-Aarteil S."/>
            <person name="Calhoun S."/>
            <person name="Haridas S."/>
            <person name="Kuo A."/>
            <person name="Mondo S."/>
            <person name="Pangilinan J."/>
            <person name="Riley R."/>
            <person name="LaButti K."/>
            <person name="Andreopoulos B."/>
            <person name="Lipzen A."/>
            <person name="Chen C."/>
            <person name="Yan M."/>
            <person name="Daum C."/>
            <person name="Ng V."/>
            <person name="Clum A."/>
            <person name="Steindorff A."/>
            <person name="Ohm R.A."/>
            <person name="Martin F."/>
            <person name="Silar P."/>
            <person name="Natvig D.O."/>
            <person name="Lalanne C."/>
            <person name="Gautier V."/>
            <person name="Ament-Velasquez S.L."/>
            <person name="Kruys A."/>
            <person name="Hutchinson M.I."/>
            <person name="Powell A.J."/>
            <person name="Barry K."/>
            <person name="Miller A.N."/>
            <person name="Grigoriev I.V."/>
            <person name="Debuchy R."/>
            <person name="Gladieux P."/>
            <person name="Hiltunen Thoren M."/>
            <person name="Johannesson H."/>
        </authorList>
    </citation>
    <scope>NUCLEOTIDE SEQUENCE [LARGE SCALE GENOMIC DNA]</scope>
    <source>
        <strain evidence="4 5">FGSC 10403</strain>
    </source>
</reference>
<dbReference type="Proteomes" id="UP001285908">
    <property type="component" value="Unassembled WGS sequence"/>
</dbReference>
<dbReference type="SUPFAM" id="SSF56672">
    <property type="entry name" value="DNA/RNA polymerases"/>
    <property type="match status" value="1"/>
</dbReference>
<evidence type="ECO:0008006" key="6">
    <source>
        <dbReference type="Google" id="ProtNLM"/>
    </source>
</evidence>
<dbReference type="RefSeq" id="XP_062691397.1">
    <property type="nucleotide sequence ID" value="XM_062835134.1"/>
</dbReference>
<protein>
    <recommendedName>
        <fullName evidence="6">Reverse transcriptase domain-containing protein</fullName>
    </recommendedName>
</protein>
<organism evidence="4 5">
    <name type="scientific">Neurospora hispaniola</name>
    <dbReference type="NCBI Taxonomy" id="588809"/>
    <lineage>
        <taxon>Eukaryota</taxon>
        <taxon>Fungi</taxon>
        <taxon>Dikarya</taxon>
        <taxon>Ascomycota</taxon>
        <taxon>Pezizomycotina</taxon>
        <taxon>Sordariomycetes</taxon>
        <taxon>Sordariomycetidae</taxon>
        <taxon>Sordariales</taxon>
        <taxon>Sordariaceae</taxon>
        <taxon>Neurospora</taxon>
    </lineage>
</organism>
<keyword evidence="2" id="KW-0496">Mitochondrion</keyword>
<name>A0AAJ0MPW1_9PEZI</name>
<dbReference type="EMBL" id="JAULSX010000005">
    <property type="protein sequence ID" value="KAK3490214.1"/>
    <property type="molecule type" value="Genomic_DNA"/>
</dbReference>
<proteinExistence type="predicted"/>
<keyword evidence="3" id="KW-0472">Membrane</keyword>
<feature type="non-terminal residue" evidence="4">
    <location>
        <position position="1"/>
    </location>
</feature>
<evidence type="ECO:0000256" key="2">
    <source>
        <dbReference type="ARBA" id="ARBA00023128"/>
    </source>
</evidence>
<comment type="subcellular location">
    <subcellularLocation>
        <location evidence="1">Mitochondrion</location>
    </subcellularLocation>
</comment>
<evidence type="ECO:0000313" key="5">
    <source>
        <dbReference type="Proteomes" id="UP001285908"/>
    </source>
</evidence>
<dbReference type="GeneID" id="87872756"/>
<evidence type="ECO:0000256" key="3">
    <source>
        <dbReference type="SAM" id="Phobius"/>
    </source>
</evidence>
<evidence type="ECO:0000313" key="4">
    <source>
        <dbReference type="EMBL" id="KAK3490214.1"/>
    </source>
</evidence>
<keyword evidence="3" id="KW-1133">Transmembrane helix</keyword>
<sequence>YIRNLTVILEVFKYKNIFIRPSKTFVIFLNILILGKLIDKFLISIIEGKLKTITKLDFPKTLTQLNYFIKFAIYLQKNIPLFGILVQLLE</sequence>
<gene>
    <name evidence="4" type="ORF">B0T23DRAFT_319675</name>
</gene>
<dbReference type="AlphaFoldDB" id="A0AAJ0MPW1"/>
<accession>A0AAJ0MPW1</accession>
<keyword evidence="5" id="KW-1185">Reference proteome</keyword>
<dbReference type="GO" id="GO:0005739">
    <property type="term" value="C:mitochondrion"/>
    <property type="evidence" value="ECO:0007669"/>
    <property type="project" value="UniProtKB-SubCell"/>
</dbReference>
<comment type="caution">
    <text evidence="4">The sequence shown here is derived from an EMBL/GenBank/DDBJ whole genome shotgun (WGS) entry which is preliminary data.</text>
</comment>
<feature type="transmembrane region" description="Helical" evidence="3">
    <location>
        <begin position="25"/>
        <end position="46"/>
    </location>
</feature>